<comment type="caution">
    <text evidence="2">The sequence shown here is derived from an EMBL/GenBank/DDBJ whole genome shotgun (WGS) entry which is preliminary data.</text>
</comment>
<dbReference type="Pfam" id="PF13346">
    <property type="entry name" value="ABC2_membrane_5"/>
    <property type="match status" value="1"/>
</dbReference>
<keyword evidence="1" id="KW-0812">Transmembrane</keyword>
<dbReference type="Proteomes" id="UP000824078">
    <property type="component" value="Unassembled WGS sequence"/>
</dbReference>
<dbReference type="AlphaFoldDB" id="A0A9D1I0E9"/>
<evidence type="ECO:0000313" key="2">
    <source>
        <dbReference type="EMBL" id="HIU24655.1"/>
    </source>
</evidence>
<keyword evidence="1" id="KW-0472">Membrane</keyword>
<reference evidence="2" key="1">
    <citation type="submission" date="2020-10" db="EMBL/GenBank/DDBJ databases">
        <authorList>
            <person name="Gilroy R."/>
        </authorList>
    </citation>
    <scope>NUCLEOTIDE SEQUENCE</scope>
    <source>
        <strain evidence="2">ChiHjej12B11-29160</strain>
    </source>
</reference>
<evidence type="ECO:0000313" key="3">
    <source>
        <dbReference type="Proteomes" id="UP000824078"/>
    </source>
</evidence>
<feature type="transmembrane region" description="Helical" evidence="1">
    <location>
        <begin position="15"/>
        <end position="34"/>
    </location>
</feature>
<organism evidence="2 3">
    <name type="scientific">Candidatus Coprovicinus avistercoris</name>
    <dbReference type="NCBI Taxonomy" id="2840754"/>
    <lineage>
        <taxon>Bacteria</taxon>
        <taxon>Bacillati</taxon>
        <taxon>Actinomycetota</taxon>
        <taxon>Coriobacteriia</taxon>
        <taxon>Coriobacteriales</taxon>
        <taxon>Coriobacteriaceae</taxon>
        <taxon>Coriobacteriaceae incertae sedis</taxon>
        <taxon>Candidatus Coprovicinus</taxon>
    </lineage>
</organism>
<proteinExistence type="predicted"/>
<feature type="transmembrane region" description="Helical" evidence="1">
    <location>
        <begin position="210"/>
        <end position="236"/>
    </location>
</feature>
<feature type="transmembrane region" description="Helical" evidence="1">
    <location>
        <begin position="165"/>
        <end position="187"/>
    </location>
</feature>
<gene>
    <name evidence="2" type="ORF">IAD17_07010</name>
</gene>
<accession>A0A9D1I0E9</accession>
<dbReference type="InterPro" id="IPR025699">
    <property type="entry name" value="ABC2_memb-like"/>
</dbReference>
<feature type="transmembrane region" description="Helical" evidence="1">
    <location>
        <begin position="80"/>
        <end position="109"/>
    </location>
</feature>
<sequence>MRRAYLIEMTVLRDYARQLLGLGLFIAICLSVGMHSIVAVPGLLCMLYFIMGALSTAAYDEQNNWGLYRLTLPVSRRDVILGRYAVIVTLGISGMLVGLIGTLGLSVVISVLNVSSDIQLVFALTQEHVMTAIFTMMFCMLMGVVVASVETPIYVRFGQTKATQWVPLITIVLFIAPFLLFGGSGLFESGAISMESLRQLFAFLETPQGLVVWCVVAIVIAALVLTLSITVSIKLYERREL</sequence>
<evidence type="ECO:0000256" key="1">
    <source>
        <dbReference type="SAM" id="Phobius"/>
    </source>
</evidence>
<keyword evidence="1" id="KW-1133">Transmembrane helix</keyword>
<feature type="transmembrane region" description="Helical" evidence="1">
    <location>
        <begin position="129"/>
        <end position="153"/>
    </location>
</feature>
<protein>
    <submittedName>
        <fullName evidence="2">ABC-2 transporter permease</fullName>
    </submittedName>
</protein>
<reference evidence="2" key="2">
    <citation type="journal article" date="2021" name="PeerJ">
        <title>Extensive microbial diversity within the chicken gut microbiome revealed by metagenomics and culture.</title>
        <authorList>
            <person name="Gilroy R."/>
            <person name="Ravi A."/>
            <person name="Getino M."/>
            <person name="Pursley I."/>
            <person name="Horton D.L."/>
            <person name="Alikhan N.F."/>
            <person name="Baker D."/>
            <person name="Gharbi K."/>
            <person name="Hall N."/>
            <person name="Watson M."/>
            <person name="Adriaenssens E.M."/>
            <person name="Foster-Nyarko E."/>
            <person name="Jarju S."/>
            <person name="Secka A."/>
            <person name="Antonio M."/>
            <person name="Oren A."/>
            <person name="Chaudhuri R.R."/>
            <person name="La Ragione R."/>
            <person name="Hildebrand F."/>
            <person name="Pallen M.J."/>
        </authorList>
    </citation>
    <scope>NUCLEOTIDE SEQUENCE</scope>
    <source>
        <strain evidence="2">ChiHjej12B11-29160</strain>
    </source>
</reference>
<dbReference type="EMBL" id="DVMQ01000018">
    <property type="protein sequence ID" value="HIU24655.1"/>
    <property type="molecule type" value="Genomic_DNA"/>
</dbReference>
<name>A0A9D1I0E9_9ACTN</name>
<feature type="transmembrane region" description="Helical" evidence="1">
    <location>
        <begin position="40"/>
        <end position="59"/>
    </location>
</feature>